<gene>
    <name evidence="3" type="ORF">PSU4_51660</name>
</gene>
<organism evidence="3 4">
    <name type="scientific">Pseudonocardia sulfidoxydans NBRC 16205</name>
    <dbReference type="NCBI Taxonomy" id="1223511"/>
    <lineage>
        <taxon>Bacteria</taxon>
        <taxon>Bacillati</taxon>
        <taxon>Actinomycetota</taxon>
        <taxon>Actinomycetes</taxon>
        <taxon>Pseudonocardiales</taxon>
        <taxon>Pseudonocardiaceae</taxon>
        <taxon>Pseudonocardia</taxon>
    </lineage>
</organism>
<feature type="compositionally biased region" description="Low complexity" evidence="1">
    <location>
        <begin position="16"/>
        <end position="28"/>
    </location>
</feature>
<evidence type="ECO:0000256" key="2">
    <source>
        <dbReference type="SAM" id="SignalP"/>
    </source>
</evidence>
<keyword evidence="2" id="KW-0732">Signal</keyword>
<feature type="chain" id="PRO_5038502893" description="Acyl transferase" evidence="2">
    <location>
        <begin position="25"/>
        <end position="139"/>
    </location>
</feature>
<evidence type="ECO:0000313" key="4">
    <source>
        <dbReference type="Proteomes" id="UP000321685"/>
    </source>
</evidence>
<accession>A0A511DN25</accession>
<feature type="compositionally biased region" description="Low complexity" evidence="1">
    <location>
        <begin position="36"/>
        <end position="47"/>
    </location>
</feature>
<evidence type="ECO:0000256" key="1">
    <source>
        <dbReference type="SAM" id="MobiDB-lite"/>
    </source>
</evidence>
<dbReference type="Proteomes" id="UP000321685">
    <property type="component" value="Unassembled WGS sequence"/>
</dbReference>
<reference evidence="3 4" key="1">
    <citation type="submission" date="2019-07" db="EMBL/GenBank/DDBJ databases">
        <title>Whole genome shotgun sequence of Pseudonocardia sulfidoxydans NBRC 16205.</title>
        <authorList>
            <person name="Hosoyama A."/>
            <person name="Uohara A."/>
            <person name="Ohji S."/>
            <person name="Ichikawa N."/>
        </authorList>
    </citation>
    <scope>NUCLEOTIDE SEQUENCE [LARGE SCALE GENOMIC DNA]</scope>
    <source>
        <strain evidence="3 4">NBRC 16205</strain>
    </source>
</reference>
<feature type="signal peptide" evidence="2">
    <location>
        <begin position="1"/>
        <end position="24"/>
    </location>
</feature>
<keyword evidence="4" id="KW-1185">Reference proteome</keyword>
<dbReference type="EMBL" id="BJVJ01000079">
    <property type="protein sequence ID" value="GEL26212.1"/>
    <property type="molecule type" value="Genomic_DNA"/>
</dbReference>
<proteinExistence type="predicted"/>
<name>A0A511DN25_9PSEU</name>
<feature type="region of interest" description="Disordered" evidence="1">
    <location>
        <begin position="16"/>
        <end position="47"/>
    </location>
</feature>
<dbReference type="AlphaFoldDB" id="A0A511DN25"/>
<evidence type="ECO:0008006" key="5">
    <source>
        <dbReference type="Google" id="ProtNLM"/>
    </source>
</evidence>
<sequence>MVAALALVAAVSVAGCGSTTPQTASTPTATPPPSASSPSASSPSAAAGTLLWPVTDVTQAKALQAQVDQGSQPWLLDPSEVATNYATTVLQWRAPSAGAPDDGTVVVTDPDAGTVTLTMVQPATTGSAGVWIVSAEQRN</sequence>
<protein>
    <recommendedName>
        <fullName evidence="5">Acyl transferase</fullName>
    </recommendedName>
</protein>
<evidence type="ECO:0000313" key="3">
    <source>
        <dbReference type="EMBL" id="GEL26212.1"/>
    </source>
</evidence>
<comment type="caution">
    <text evidence="3">The sequence shown here is derived from an EMBL/GenBank/DDBJ whole genome shotgun (WGS) entry which is preliminary data.</text>
</comment>